<dbReference type="SUPFAM" id="SSF56235">
    <property type="entry name" value="N-terminal nucleophile aminohydrolases (Ntn hydrolases)"/>
    <property type="match status" value="1"/>
</dbReference>
<dbReference type="AlphaFoldDB" id="A0A1G9V4N1"/>
<dbReference type="InterPro" id="IPR002692">
    <property type="entry name" value="S45"/>
</dbReference>
<protein>
    <submittedName>
        <fullName evidence="6">Penicillin amidase</fullName>
    </submittedName>
</protein>
<dbReference type="Proteomes" id="UP000198901">
    <property type="component" value="Unassembled WGS sequence"/>
</dbReference>
<organism evidence="6 7">
    <name type="scientific">Siphonobacter aquaeclarae</name>
    <dbReference type="NCBI Taxonomy" id="563176"/>
    <lineage>
        <taxon>Bacteria</taxon>
        <taxon>Pseudomonadati</taxon>
        <taxon>Bacteroidota</taxon>
        <taxon>Cytophagia</taxon>
        <taxon>Cytophagales</taxon>
        <taxon>Cytophagaceae</taxon>
        <taxon>Siphonobacter</taxon>
    </lineage>
</organism>
<dbReference type="EMBL" id="FNGS01000008">
    <property type="protein sequence ID" value="SDM67142.1"/>
    <property type="molecule type" value="Genomic_DNA"/>
</dbReference>
<evidence type="ECO:0000256" key="4">
    <source>
        <dbReference type="PIRSR" id="PIRSR001227-1"/>
    </source>
</evidence>
<evidence type="ECO:0000313" key="7">
    <source>
        <dbReference type="Proteomes" id="UP000198901"/>
    </source>
</evidence>
<sequence length="811" mass="91397">MVKAVLSVAVTGGLLWLLSTPLGPAPALGSFLSPFTGFWSNERRVDMLNEEIHLPGAQEEITIRFDDNRVPHIFAANDHDLYYAQGYVTARDRLFQMELTIRSAAGRLSEIVGEKALPLDLYKRRTGSVKAAEEAWKFTQQDEKMRGILEAYSDGVNAYISQLRKADYPVEYKLLGFQPEAWSPEKSMLLMVEMTHTLASPRSGDASLTSVLEKFGLEVVRDLYPDFVERESPVIPKGTAWDFRRVAIPRAPRDYDEIKAGGASEPDSWPLRPEGIGSNNWAVSGKKSATGFPILAGDPHLGLTLPSIWYQVQLSSPESNACGASLPGAPCVIIGFNRDVAWSETNVASDVADLYAIRFRDKSRKEYFFDKQWVKTTFRYEEIKIKGKPAVIDTVAYTHHGPVAMPRFPEDKQPSLALRWIAHEPGNPIRTFYMLNRAKNYDDYVRALSHYVSPAQNFVFASNEGDIAIWVNGKFPLKWKEQGKFLLDGTRPEYDWQGWIPHEQNPHVKNPASGYVSSANQSSTDKTYPYYLNWRFAPPNRAIRINERLAAMEQATPDSLRLLQNDVYNVLGRDLLPDLLKELDMSALSATQYSAYSALQQWNYQNTIGSVGATIFEEWTDLLPYFVWDEFRTTDGKPLQAPQDDRVWELIWKKKESKWFDLEKTTDKTETARDIIQLSFKAAVDSLQKHHGAFSPKTWAWGEVKGSTIAHLLPPLKSFGRDDVRAGGSSEVPNAFRGKWGPSWRMVVALGKDGPTAYGVYPGGQSGNPGSPFYDNMVNTWRDGRLNELVYLKSGAEPNPRIVGTWKITKP</sequence>
<dbReference type="InterPro" id="IPR043147">
    <property type="entry name" value="Penicillin_amidase_A-knob"/>
</dbReference>
<evidence type="ECO:0000256" key="2">
    <source>
        <dbReference type="ARBA" id="ARBA00022801"/>
    </source>
</evidence>
<dbReference type="InterPro" id="IPR029055">
    <property type="entry name" value="Ntn_hydrolases_N"/>
</dbReference>
<dbReference type="Gene3D" id="1.10.439.10">
    <property type="entry name" value="Penicillin Amidohydrolase, domain 1"/>
    <property type="match status" value="1"/>
</dbReference>
<comment type="cofactor">
    <cofactor evidence="5">
        <name>Ca(2+)</name>
        <dbReference type="ChEBI" id="CHEBI:29108"/>
    </cofactor>
    <text evidence="5">Binds 1 Ca(2+) ion per dimer.</text>
</comment>
<dbReference type="STRING" id="563176.SAMN04488090_3962"/>
<dbReference type="Gene3D" id="2.30.120.10">
    <property type="match status" value="1"/>
</dbReference>
<evidence type="ECO:0000256" key="1">
    <source>
        <dbReference type="ARBA" id="ARBA00006586"/>
    </source>
</evidence>
<proteinExistence type="inferred from homology"/>
<name>A0A1G9V4N1_9BACT</name>
<accession>A0A1G9V4N1</accession>
<comment type="similarity">
    <text evidence="1">Belongs to the peptidase S45 family.</text>
</comment>
<dbReference type="Pfam" id="PF01804">
    <property type="entry name" value="Penicil_amidase"/>
    <property type="match status" value="1"/>
</dbReference>
<dbReference type="GO" id="GO:0017000">
    <property type="term" value="P:antibiotic biosynthetic process"/>
    <property type="evidence" value="ECO:0007669"/>
    <property type="project" value="InterPro"/>
</dbReference>
<keyword evidence="2" id="KW-0378">Hydrolase</keyword>
<keyword evidence="3" id="KW-0865">Zymogen</keyword>
<dbReference type="RefSeq" id="WP_093207082.1">
    <property type="nucleotide sequence ID" value="NZ_FNGS01000008.1"/>
</dbReference>
<evidence type="ECO:0000313" key="6">
    <source>
        <dbReference type="EMBL" id="SDM67142.1"/>
    </source>
</evidence>
<dbReference type="Gene3D" id="3.60.20.10">
    <property type="entry name" value="Glutamine Phosphoribosylpyrophosphate, subunit 1, domain 1"/>
    <property type="match status" value="1"/>
</dbReference>
<reference evidence="6 7" key="1">
    <citation type="submission" date="2016-10" db="EMBL/GenBank/DDBJ databases">
        <authorList>
            <person name="de Groot N.N."/>
        </authorList>
    </citation>
    <scope>NUCLEOTIDE SEQUENCE [LARGE SCALE GENOMIC DNA]</scope>
    <source>
        <strain evidence="6 7">DSM 21668</strain>
    </source>
</reference>
<dbReference type="PANTHER" id="PTHR34218">
    <property type="entry name" value="PEPTIDASE S45 PENICILLIN AMIDASE"/>
    <property type="match status" value="1"/>
</dbReference>
<evidence type="ECO:0000256" key="3">
    <source>
        <dbReference type="ARBA" id="ARBA00023145"/>
    </source>
</evidence>
<keyword evidence="5" id="KW-0479">Metal-binding</keyword>
<dbReference type="GO" id="GO:0046872">
    <property type="term" value="F:metal ion binding"/>
    <property type="evidence" value="ECO:0007669"/>
    <property type="project" value="UniProtKB-KW"/>
</dbReference>
<evidence type="ECO:0000256" key="5">
    <source>
        <dbReference type="PIRSR" id="PIRSR001227-2"/>
    </source>
</evidence>
<feature type="binding site" evidence="5">
    <location>
        <position position="350"/>
    </location>
    <ligand>
        <name>Ca(2+)</name>
        <dbReference type="ChEBI" id="CHEBI:29108"/>
    </ligand>
</feature>
<feature type="active site" description="Nucleophile" evidence="4">
    <location>
        <position position="278"/>
    </location>
</feature>
<dbReference type="InterPro" id="IPR014395">
    <property type="entry name" value="Pen/GL7ACA/AHL_acylase"/>
</dbReference>
<dbReference type="CDD" id="cd03747">
    <property type="entry name" value="Ntn_PGA_like"/>
    <property type="match status" value="1"/>
</dbReference>
<feature type="binding site" evidence="5">
    <location>
        <position position="353"/>
    </location>
    <ligand>
        <name>Ca(2+)</name>
        <dbReference type="ChEBI" id="CHEBI:29108"/>
    </ligand>
</feature>
<keyword evidence="5" id="KW-0106">Calcium</keyword>
<dbReference type="GO" id="GO:0016811">
    <property type="term" value="F:hydrolase activity, acting on carbon-nitrogen (but not peptide) bonds, in linear amides"/>
    <property type="evidence" value="ECO:0007669"/>
    <property type="project" value="InterPro"/>
</dbReference>
<gene>
    <name evidence="6" type="ORF">SAMN04488090_3962</name>
</gene>
<dbReference type="PANTHER" id="PTHR34218:SF4">
    <property type="entry name" value="ACYL-HOMOSERINE LACTONE ACYLASE QUIP"/>
    <property type="match status" value="1"/>
</dbReference>
<dbReference type="InterPro" id="IPR023343">
    <property type="entry name" value="Penicillin_amidase_dom1"/>
</dbReference>
<dbReference type="OrthoDB" id="9759796at2"/>
<dbReference type="Gene3D" id="1.10.1400.10">
    <property type="match status" value="1"/>
</dbReference>
<dbReference type="PIRSF" id="PIRSF001227">
    <property type="entry name" value="Pen_acylase"/>
    <property type="match status" value="1"/>
</dbReference>
<dbReference type="InterPro" id="IPR043146">
    <property type="entry name" value="Penicillin_amidase_N_B-knob"/>
</dbReference>
<keyword evidence="7" id="KW-1185">Reference proteome</keyword>